<sequence>MEWKLTREKYQQLLSFIGYGNFPEADIIVFGNEEGTGGYGIEENVEARIRYYGKNEAGKYEDCVNKDNPSGGFWESGKEDKIARYLREQYGEEVEDKFYTKGTFLSMVARICLALEWGRDSVSNLFQTYNKCPKLKETIQLYILNELFTKREGFQTCLSDWRPLPRPSERVWPTEYSEIWPDHSIGNPYLKAFNNPDIKEEIKTDFSNFTEDVKRRMVLLKNAFVSSKAKVILCLGGANGVKKTVLKEMFQLEERDFSSLDIKADASKNLSSYHATVHLRYKDLHILLLPFPQAGYGFQDGESMLNYYQQVTERYLYPILGRASNDGNDRSEGDTEMGSNGHASQGRSPWTREENLCIYRYLDLFPQKKDREIADLIKKHERLSKIVNRSASAIAQHTAKLRKLQGDLNVPDPVHNNDRGFNDY</sequence>
<dbReference type="EMBL" id="QLMH01000004">
    <property type="protein sequence ID" value="RAK20383.1"/>
    <property type="molecule type" value="Genomic_DNA"/>
</dbReference>
<feature type="region of interest" description="Disordered" evidence="1">
    <location>
        <begin position="326"/>
        <end position="348"/>
    </location>
</feature>
<proteinExistence type="predicted"/>
<evidence type="ECO:0000256" key="1">
    <source>
        <dbReference type="SAM" id="MobiDB-lite"/>
    </source>
</evidence>
<dbReference type="Proteomes" id="UP000248555">
    <property type="component" value="Unassembled WGS sequence"/>
</dbReference>
<name>A0A327YHJ1_9BACL</name>
<dbReference type="RefSeq" id="WP_111644691.1">
    <property type="nucleotide sequence ID" value="NZ_QLMH01000004.1"/>
</dbReference>
<evidence type="ECO:0000313" key="3">
    <source>
        <dbReference type="Proteomes" id="UP000248555"/>
    </source>
</evidence>
<feature type="compositionally biased region" description="Polar residues" evidence="1">
    <location>
        <begin position="337"/>
        <end position="348"/>
    </location>
</feature>
<gene>
    <name evidence="2" type="ORF">B0I26_10434</name>
</gene>
<organism evidence="2 3">
    <name type="scientific">Paranoxybacillus vitaminiphilus</name>
    <dbReference type="NCBI Taxonomy" id="581036"/>
    <lineage>
        <taxon>Bacteria</taxon>
        <taxon>Bacillati</taxon>
        <taxon>Bacillota</taxon>
        <taxon>Bacilli</taxon>
        <taxon>Bacillales</taxon>
        <taxon>Anoxybacillaceae</taxon>
        <taxon>Paranoxybacillus</taxon>
    </lineage>
</organism>
<reference evidence="2 3" key="1">
    <citation type="submission" date="2018-06" db="EMBL/GenBank/DDBJ databases">
        <title>Genomic Encyclopedia of Type Strains, Phase III (KMG-III): the genomes of soil and plant-associated and newly described type strains.</title>
        <authorList>
            <person name="Whitman W."/>
        </authorList>
    </citation>
    <scope>NUCLEOTIDE SEQUENCE [LARGE SCALE GENOMIC DNA]</scope>
    <source>
        <strain evidence="2 3">CGMCC 1.8979</strain>
    </source>
</reference>
<evidence type="ECO:0000313" key="2">
    <source>
        <dbReference type="EMBL" id="RAK20383.1"/>
    </source>
</evidence>
<dbReference type="AlphaFoldDB" id="A0A327YHJ1"/>
<accession>A0A327YHJ1</accession>
<comment type="caution">
    <text evidence="2">The sequence shown here is derived from an EMBL/GenBank/DDBJ whole genome shotgun (WGS) entry which is preliminary data.</text>
</comment>
<protein>
    <submittedName>
        <fullName evidence="2">Uncharacterized protein</fullName>
    </submittedName>
</protein>
<dbReference type="OrthoDB" id="9806249at2"/>
<keyword evidence="3" id="KW-1185">Reference proteome</keyword>